<keyword evidence="4" id="KW-1185">Reference proteome</keyword>
<keyword evidence="3" id="KW-0378">Hydrolase</keyword>
<dbReference type="InterPro" id="IPR027788">
    <property type="entry name" value="Alpha/beta-hydrolase_N_dom"/>
</dbReference>
<comment type="caution">
    <text evidence="3">The sequence shown here is derived from an EMBL/GenBank/DDBJ whole genome shotgun (WGS) entry which is preliminary data.</text>
</comment>
<keyword evidence="1" id="KW-0812">Transmembrane</keyword>
<keyword evidence="1" id="KW-0472">Membrane</keyword>
<reference evidence="3 4" key="1">
    <citation type="submission" date="2019-06" db="EMBL/GenBank/DDBJ databases">
        <title>Genome sequencing of plant associated microbes to promote plant fitness in Sorghum bicolor and Oryza sativa.</title>
        <authorList>
            <person name="Coleman-Derr D."/>
        </authorList>
    </citation>
    <scope>NUCLEOTIDE SEQUENCE [LARGE SCALE GENOMIC DNA]</scope>
    <source>
        <strain evidence="3 4">KV-663</strain>
    </source>
</reference>
<dbReference type="GO" id="GO:0016787">
    <property type="term" value="F:hydrolase activity"/>
    <property type="evidence" value="ECO:0007669"/>
    <property type="project" value="UniProtKB-KW"/>
</dbReference>
<dbReference type="Proteomes" id="UP000316747">
    <property type="component" value="Unassembled WGS sequence"/>
</dbReference>
<proteinExistence type="predicted"/>
<keyword evidence="1" id="KW-1133">Transmembrane helix</keyword>
<evidence type="ECO:0000256" key="1">
    <source>
        <dbReference type="SAM" id="Phobius"/>
    </source>
</evidence>
<feature type="domain" description="Alpha/beta-hydrolase N-terminal" evidence="2">
    <location>
        <begin position="1"/>
        <end position="117"/>
    </location>
</feature>
<feature type="transmembrane region" description="Helical" evidence="1">
    <location>
        <begin position="55"/>
        <end position="73"/>
    </location>
</feature>
<gene>
    <name evidence="3" type="ORF">FBY41_1605</name>
</gene>
<feature type="transmembrane region" description="Helical" evidence="1">
    <location>
        <begin position="94"/>
        <end position="114"/>
    </location>
</feature>
<protein>
    <submittedName>
        <fullName evidence="3">Alpha/beta hydrolase family protein</fullName>
    </submittedName>
</protein>
<accession>A0A543HTC4</accession>
<dbReference type="EMBL" id="VFPM01000002">
    <property type="protein sequence ID" value="TQM61595.1"/>
    <property type="molecule type" value="Genomic_DNA"/>
</dbReference>
<dbReference type="Pfam" id="PF15420">
    <property type="entry name" value="Abhydrolase_9_N"/>
    <property type="match status" value="1"/>
</dbReference>
<dbReference type="AlphaFoldDB" id="A0A543HTC4"/>
<organism evidence="3 4">
    <name type="scientific">Humibacillus xanthopallidus</name>
    <dbReference type="NCBI Taxonomy" id="412689"/>
    <lineage>
        <taxon>Bacteria</taxon>
        <taxon>Bacillati</taxon>
        <taxon>Actinomycetota</taxon>
        <taxon>Actinomycetes</taxon>
        <taxon>Micrococcales</taxon>
        <taxon>Intrasporangiaceae</taxon>
        <taxon>Humibacillus</taxon>
    </lineage>
</organism>
<dbReference type="RefSeq" id="WP_260439647.1">
    <property type="nucleotide sequence ID" value="NZ_VFPM01000002.1"/>
</dbReference>
<evidence type="ECO:0000313" key="4">
    <source>
        <dbReference type="Proteomes" id="UP000316747"/>
    </source>
</evidence>
<name>A0A543HTC4_9MICO</name>
<evidence type="ECO:0000313" key="3">
    <source>
        <dbReference type="EMBL" id="TQM61595.1"/>
    </source>
</evidence>
<sequence>MSPSLLPRTWYYQGMITGLCAAAGYALGSCSRGWCGRSLASSTCASLVSGEARHWILVAAPVFAAVAVVAVTVSNVRSQAPHRRRRGARPLSPLDWVLALLLAAAITAALIALARGCAA</sequence>
<evidence type="ECO:0000259" key="2">
    <source>
        <dbReference type="Pfam" id="PF15420"/>
    </source>
</evidence>